<gene>
    <name evidence="3" type="ORF">PECAL_1P01860</name>
</gene>
<evidence type="ECO:0008006" key="5">
    <source>
        <dbReference type="Google" id="ProtNLM"/>
    </source>
</evidence>
<organism evidence="3 4">
    <name type="scientific">Pelagomonas calceolata</name>
    <dbReference type="NCBI Taxonomy" id="35677"/>
    <lineage>
        <taxon>Eukaryota</taxon>
        <taxon>Sar</taxon>
        <taxon>Stramenopiles</taxon>
        <taxon>Ochrophyta</taxon>
        <taxon>Pelagophyceae</taxon>
        <taxon>Pelagomonadales</taxon>
        <taxon>Pelagomonadaceae</taxon>
        <taxon>Pelagomonas</taxon>
    </lineage>
</organism>
<comment type="caution">
    <text evidence="3">The sequence shown here is derived from an EMBL/GenBank/DDBJ whole genome shotgun (WGS) entry which is preliminary data.</text>
</comment>
<feature type="repeat" description="ARM" evidence="1">
    <location>
        <begin position="367"/>
        <end position="409"/>
    </location>
</feature>
<feature type="region of interest" description="Disordered" evidence="2">
    <location>
        <begin position="590"/>
        <end position="632"/>
    </location>
</feature>
<sequence>MEASLHVVQCARGVAELRRQNVTPAKLRGLKVALRRQNCATIDGDALQKALATQNLRMNDANAAAFIREAARRAANNEEGAPTDAPLIGVLTLLADLFAPGSQAPAAAPATVAPSVVVGAATEEAERAQAPSADSASPPPPAPVEDVRTEVERLINSLRSRQGAGKPATTKAVKALGQIAKTSANRALITDAGGIGALLSVVTNDGGIDLKRRAVGILGQLASGNKLACDAIKKAGCISPLLEFVTTAGNLGENDEDGGQKLRLAAAASKALVVIAGDDGATRATISEALVVLFSTTSPPTQTQALQALGAFVRKAANCDAIVETGAIPRLVEIVANGSEIGQRSAAKVLARIAYDARKSAVIIAAGALSPLVTVLRNGKADDKAAAAHALRSLAHDHESKAAIIAAGAIEPLDGMQKYGTPTCKQEAAKTLHALGERVLDGGCRSQLRDENATLKRKLEHYEPKVVDLTQDDDAGDDAAPPPVENELLTQHARATSERLVAVKQEAADERERADFQGTNAMYLTAQKSELQRLVSDAARALIEADVPTHECPDDKTPFYYMLESHRDDGKQTVPWNPEAGRAMTLAEGIAWLRNNPPSKKRRTRRPESDRLTDSLSSSSVPRRAAAGGRRA</sequence>
<dbReference type="Gene3D" id="1.25.10.10">
    <property type="entry name" value="Leucine-rich Repeat Variant"/>
    <property type="match status" value="3"/>
</dbReference>
<dbReference type="PANTHER" id="PTHR23315:SF7">
    <property type="entry name" value="U-BOX DOMAIN-CONTAINING PROTEIN 4"/>
    <property type="match status" value="1"/>
</dbReference>
<dbReference type="InterPro" id="IPR000225">
    <property type="entry name" value="Armadillo"/>
</dbReference>
<dbReference type="InterPro" id="IPR011989">
    <property type="entry name" value="ARM-like"/>
</dbReference>
<dbReference type="Proteomes" id="UP000789595">
    <property type="component" value="Unassembled WGS sequence"/>
</dbReference>
<keyword evidence="4" id="KW-1185">Reference proteome</keyword>
<evidence type="ECO:0000313" key="3">
    <source>
        <dbReference type="EMBL" id="CAH0363850.1"/>
    </source>
</evidence>
<dbReference type="SUPFAM" id="SSF48371">
    <property type="entry name" value="ARM repeat"/>
    <property type="match status" value="1"/>
</dbReference>
<dbReference type="EMBL" id="CAKKNE010000001">
    <property type="protein sequence ID" value="CAH0363850.1"/>
    <property type="molecule type" value="Genomic_DNA"/>
</dbReference>
<dbReference type="InterPro" id="IPR016024">
    <property type="entry name" value="ARM-type_fold"/>
</dbReference>
<protein>
    <recommendedName>
        <fullName evidence="5">RING-type E3 ubiquitin transferase</fullName>
    </recommendedName>
</protein>
<dbReference type="OrthoDB" id="206755at2759"/>
<proteinExistence type="predicted"/>
<evidence type="ECO:0000256" key="2">
    <source>
        <dbReference type="SAM" id="MobiDB-lite"/>
    </source>
</evidence>
<evidence type="ECO:0000256" key="1">
    <source>
        <dbReference type="PROSITE-ProRule" id="PRU00259"/>
    </source>
</evidence>
<dbReference type="SMART" id="SM00185">
    <property type="entry name" value="ARM"/>
    <property type="match status" value="5"/>
</dbReference>
<dbReference type="PROSITE" id="PS50176">
    <property type="entry name" value="ARM_REPEAT"/>
    <property type="match status" value="1"/>
</dbReference>
<feature type="compositionally biased region" description="Low complexity" evidence="2">
    <location>
        <begin position="123"/>
        <end position="136"/>
    </location>
</feature>
<accession>A0A8J2WSK4</accession>
<name>A0A8J2WSK4_9STRA</name>
<feature type="compositionally biased region" description="Low complexity" evidence="2">
    <location>
        <begin position="614"/>
        <end position="632"/>
    </location>
</feature>
<evidence type="ECO:0000313" key="4">
    <source>
        <dbReference type="Proteomes" id="UP000789595"/>
    </source>
</evidence>
<reference evidence="3" key="1">
    <citation type="submission" date="2021-11" db="EMBL/GenBank/DDBJ databases">
        <authorList>
            <consortium name="Genoscope - CEA"/>
            <person name="William W."/>
        </authorList>
    </citation>
    <scope>NUCLEOTIDE SEQUENCE</scope>
</reference>
<dbReference type="AlphaFoldDB" id="A0A8J2WSK4"/>
<feature type="region of interest" description="Disordered" evidence="2">
    <location>
        <begin position="123"/>
        <end position="145"/>
    </location>
</feature>
<dbReference type="PANTHER" id="PTHR23315">
    <property type="entry name" value="U BOX DOMAIN-CONTAINING"/>
    <property type="match status" value="1"/>
</dbReference>